<dbReference type="OrthoDB" id="21499at2759"/>
<dbReference type="EMBL" id="SEOQ01000582">
    <property type="protein sequence ID" value="TFY60089.1"/>
    <property type="molecule type" value="Genomic_DNA"/>
</dbReference>
<evidence type="ECO:0000256" key="1">
    <source>
        <dbReference type="ARBA" id="ARBA00004123"/>
    </source>
</evidence>
<name>A0A4Y9YGP0_9AGAM</name>
<dbReference type="GO" id="GO:0051123">
    <property type="term" value="P:RNA polymerase II preinitiation complex assembly"/>
    <property type="evidence" value="ECO:0007669"/>
    <property type="project" value="TreeGrafter"/>
</dbReference>
<evidence type="ECO:0000256" key="2">
    <source>
        <dbReference type="ARBA" id="ARBA00023015"/>
    </source>
</evidence>
<gene>
    <name evidence="9" type="ORF">EVG20_g7549</name>
</gene>
<reference evidence="9 10" key="1">
    <citation type="submission" date="2019-02" db="EMBL/GenBank/DDBJ databases">
        <title>Genome sequencing of the rare red list fungi Dentipellis fragilis.</title>
        <authorList>
            <person name="Buettner E."/>
            <person name="Kellner H."/>
        </authorList>
    </citation>
    <scope>NUCLEOTIDE SEQUENCE [LARGE SCALE GENOMIC DNA]</scope>
    <source>
        <strain evidence="9 10">DSM 105465</strain>
    </source>
</reference>
<dbReference type="CDD" id="cd07978">
    <property type="entry name" value="HFD_TAF13"/>
    <property type="match status" value="1"/>
</dbReference>
<evidence type="ECO:0000256" key="6">
    <source>
        <dbReference type="ARBA" id="ARBA00040136"/>
    </source>
</evidence>
<keyword evidence="3" id="KW-0804">Transcription</keyword>
<evidence type="ECO:0000256" key="5">
    <source>
        <dbReference type="ARBA" id="ARBA00038392"/>
    </source>
</evidence>
<evidence type="ECO:0000313" key="10">
    <source>
        <dbReference type="Proteomes" id="UP000298327"/>
    </source>
</evidence>
<proteinExistence type="inferred from homology"/>
<feature type="region of interest" description="Disordered" evidence="7">
    <location>
        <begin position="35"/>
        <end position="272"/>
    </location>
</feature>
<dbReference type="SUPFAM" id="SSF47113">
    <property type="entry name" value="Histone-fold"/>
    <property type="match status" value="1"/>
</dbReference>
<dbReference type="Proteomes" id="UP000298327">
    <property type="component" value="Unassembled WGS sequence"/>
</dbReference>
<comment type="caution">
    <text evidence="9">The sequence shown here is derived from an EMBL/GenBank/DDBJ whole genome shotgun (WGS) entry which is preliminary data.</text>
</comment>
<feature type="compositionally biased region" description="Acidic residues" evidence="7">
    <location>
        <begin position="259"/>
        <end position="272"/>
    </location>
</feature>
<dbReference type="InterPro" id="IPR025451">
    <property type="entry name" value="DUF4211"/>
</dbReference>
<dbReference type="Pfam" id="PF13926">
    <property type="entry name" value="DUF4211"/>
    <property type="match status" value="1"/>
</dbReference>
<dbReference type="GO" id="GO:0046982">
    <property type="term" value="F:protein heterodimerization activity"/>
    <property type="evidence" value="ECO:0007669"/>
    <property type="project" value="InterPro"/>
</dbReference>
<accession>A0A4Y9YGP0</accession>
<evidence type="ECO:0000259" key="8">
    <source>
        <dbReference type="Pfam" id="PF13926"/>
    </source>
</evidence>
<feature type="compositionally biased region" description="Acidic residues" evidence="7">
    <location>
        <begin position="226"/>
        <end position="238"/>
    </location>
</feature>
<dbReference type="PANTHER" id="PTHR11380">
    <property type="entry name" value="TRANSCRIPTION INITIATION FACTOR TFIID/SUPT3-RELATED"/>
    <property type="match status" value="1"/>
</dbReference>
<keyword evidence="4" id="KW-0539">Nucleus</keyword>
<dbReference type="Pfam" id="PF02269">
    <property type="entry name" value="TFIID-18kDa"/>
    <property type="match status" value="1"/>
</dbReference>
<organism evidence="9 10">
    <name type="scientific">Dentipellis fragilis</name>
    <dbReference type="NCBI Taxonomy" id="205917"/>
    <lineage>
        <taxon>Eukaryota</taxon>
        <taxon>Fungi</taxon>
        <taxon>Dikarya</taxon>
        <taxon>Basidiomycota</taxon>
        <taxon>Agaricomycotina</taxon>
        <taxon>Agaricomycetes</taxon>
        <taxon>Russulales</taxon>
        <taxon>Hericiaceae</taxon>
        <taxon>Dentipellis</taxon>
    </lineage>
</organism>
<evidence type="ECO:0000256" key="3">
    <source>
        <dbReference type="ARBA" id="ARBA00023163"/>
    </source>
</evidence>
<evidence type="ECO:0000313" key="9">
    <source>
        <dbReference type="EMBL" id="TFY60089.1"/>
    </source>
</evidence>
<keyword evidence="2" id="KW-0805">Transcription regulation</keyword>
<evidence type="ECO:0000256" key="7">
    <source>
        <dbReference type="SAM" id="MobiDB-lite"/>
    </source>
</evidence>
<dbReference type="InterPro" id="IPR003195">
    <property type="entry name" value="TFIID_TAF13"/>
</dbReference>
<evidence type="ECO:0000256" key="4">
    <source>
        <dbReference type="ARBA" id="ARBA00023242"/>
    </source>
</evidence>
<dbReference type="AlphaFoldDB" id="A0A4Y9YGP0"/>
<dbReference type="STRING" id="205917.A0A4Y9YGP0"/>
<comment type="similarity">
    <text evidence="5">Belongs to the TAF13 family.</text>
</comment>
<feature type="region of interest" description="Disordered" evidence="7">
    <location>
        <begin position="411"/>
        <end position="432"/>
    </location>
</feature>
<dbReference type="PANTHER" id="PTHR11380:SF5">
    <property type="entry name" value="TRANSCRIPTION INITIATION FACTOR TFIID SUBUNIT 13"/>
    <property type="match status" value="1"/>
</dbReference>
<keyword evidence="10" id="KW-1185">Reference proteome</keyword>
<dbReference type="GO" id="GO:0005669">
    <property type="term" value="C:transcription factor TFIID complex"/>
    <property type="evidence" value="ECO:0007669"/>
    <property type="project" value="TreeGrafter"/>
</dbReference>
<dbReference type="InterPro" id="IPR009072">
    <property type="entry name" value="Histone-fold"/>
</dbReference>
<feature type="domain" description="DUF4211" evidence="8">
    <location>
        <begin position="272"/>
        <end position="408"/>
    </location>
</feature>
<sequence>MPKKAIPPTNFTQQTLFGYFGQQPSSPQAQKLITVRTHKRKHAASSSAVKQDSRNDGEGAEDGNSSSDVDTIQFEPRKLIVISSDEEDESSSPRRPNVKRVKPSQCQLPGDSRTASSAAASDNDEQTHAEKPSPASSKGKGVARIPQEQDSSSEEELPVRRKLVKGKRPPTPDDEDEDVLGENATDSENTAIIDNRLRSRNKKSAFQKNLDRLRRKKGKAVASSSEESDGDTSEDEEEQTSRPFFDSKSTGSGAQSIHEDDEDDKEEDEDEDFIVEDDGSASAPALPFAFSMSSHQDLAHHFKIVCQMFVHMAVRPAEERKAFMEEVLKDNEYFSIPLQIARRKLSGVRDSLIASSVWRPQFKKALETFPQFYLTRLDFSVPQCDACHLGGRVSTLIGRLKGEPYNRLSFEPEVTRTTSEDSDSDESDGNSSLRKGFHLGRFCATRTKAYHKFSHWEHSLFEALLAEVDSLRNTGSKRKFVRTGYAKGLLPPEDVSDADAIMDWLDDRGVINFEWHRVRQMMDDATKLEAEANSSKAEDVDLDLTINSLHYSPLLTATSVSMSYYPPHAMQQPGAPGAYPYAAPYQPPNPGMYGHPQTPGAYSYPTSGAYSATGYSAPWAYPYNYYQHHQASTPAARPTVTTPSATAQVHTATPTVPTPQRATFSVYTPSYTRENATSTISAAAGGGTRGYRKQSNFKGLFTKELRSLMYGFGDDRNPANDTVNVMEEILIEYIADVCQTALAPTRKSRLSIEDLRRALSRPADAKKLARMEELLFMQEDIKRARAQFDDSEINQSSALQS</sequence>
<comment type="subcellular location">
    <subcellularLocation>
        <location evidence="1">Nucleus</location>
    </subcellularLocation>
</comment>
<protein>
    <recommendedName>
        <fullName evidence="6">Transcription initiation factor TFIID subunit 13</fullName>
    </recommendedName>
</protein>
<dbReference type="Gene3D" id="1.10.20.10">
    <property type="entry name" value="Histone, subunit A"/>
    <property type="match status" value="1"/>
</dbReference>